<dbReference type="GO" id="GO:0005762">
    <property type="term" value="C:mitochondrial large ribosomal subunit"/>
    <property type="evidence" value="ECO:0007669"/>
    <property type="project" value="TreeGrafter"/>
</dbReference>
<name>A0A058Z9Q8_FONAL</name>
<comment type="similarity">
    <text evidence="1">Belongs to the bacterial ribosomal protein bL28 family.</text>
</comment>
<dbReference type="Gene3D" id="2.30.170.40">
    <property type="entry name" value="Ribosomal protein L28/L24"/>
    <property type="match status" value="1"/>
</dbReference>
<dbReference type="GeneID" id="20527743"/>
<keyword evidence="3" id="KW-0687">Ribonucleoprotein</keyword>
<reference evidence="4" key="1">
    <citation type="submission" date="2013-04" db="EMBL/GenBank/DDBJ databases">
        <title>The Genome Sequence of Fonticula alba ATCC 38817.</title>
        <authorList>
            <consortium name="The Broad Institute Genomics Platform"/>
            <person name="Russ C."/>
            <person name="Cuomo C."/>
            <person name="Burger G."/>
            <person name="Gray M.W."/>
            <person name="Holland P.W.H."/>
            <person name="King N."/>
            <person name="Lang F.B.F."/>
            <person name="Roger A.J."/>
            <person name="Ruiz-Trillo I."/>
            <person name="Brown M."/>
            <person name="Walker B."/>
            <person name="Young S."/>
            <person name="Zeng Q."/>
            <person name="Gargeya S."/>
            <person name="Fitzgerald M."/>
            <person name="Haas B."/>
            <person name="Abouelleil A."/>
            <person name="Allen A.W."/>
            <person name="Alvarado L."/>
            <person name="Arachchi H.M."/>
            <person name="Berlin A.M."/>
            <person name="Chapman S.B."/>
            <person name="Gainer-Dewar J."/>
            <person name="Goldberg J."/>
            <person name="Griggs A."/>
            <person name="Gujja S."/>
            <person name="Hansen M."/>
            <person name="Howarth C."/>
            <person name="Imamovic A."/>
            <person name="Ireland A."/>
            <person name="Larimer J."/>
            <person name="McCowan C."/>
            <person name="Murphy C."/>
            <person name="Pearson M."/>
            <person name="Poon T.W."/>
            <person name="Priest M."/>
            <person name="Roberts A."/>
            <person name="Saif S."/>
            <person name="Shea T."/>
            <person name="Sisk P."/>
            <person name="Sykes S."/>
            <person name="Wortman J."/>
            <person name="Nusbaum C."/>
            <person name="Birren B."/>
        </authorList>
    </citation>
    <scope>NUCLEOTIDE SEQUENCE [LARGE SCALE GENOMIC DNA]</scope>
    <source>
        <strain evidence="4">ATCC 38817</strain>
    </source>
</reference>
<dbReference type="OrthoDB" id="361870at2759"/>
<evidence type="ECO:0008006" key="6">
    <source>
        <dbReference type="Google" id="ProtNLM"/>
    </source>
</evidence>
<gene>
    <name evidence="4" type="ORF">H696_03018</name>
</gene>
<dbReference type="Proteomes" id="UP000030693">
    <property type="component" value="Unassembled WGS sequence"/>
</dbReference>
<proteinExistence type="inferred from homology"/>
<accession>A0A058Z9Q8</accession>
<keyword evidence="2" id="KW-0689">Ribosomal protein</keyword>
<dbReference type="PANTHER" id="PTHR13528">
    <property type="entry name" value="39S RIBOSOMAL PROTEIN L28, MITOCHONDRIAL"/>
    <property type="match status" value="1"/>
</dbReference>
<dbReference type="STRING" id="691883.A0A058Z9Q8"/>
<dbReference type="GO" id="GO:0003735">
    <property type="term" value="F:structural constituent of ribosome"/>
    <property type="evidence" value="ECO:0007669"/>
    <property type="project" value="InterPro"/>
</dbReference>
<dbReference type="EMBL" id="KB932204">
    <property type="protein sequence ID" value="KCV70663.1"/>
    <property type="molecule type" value="Genomic_DNA"/>
</dbReference>
<keyword evidence="5" id="KW-1185">Reference proteome</keyword>
<evidence type="ECO:0000313" key="4">
    <source>
        <dbReference type="EMBL" id="KCV70663.1"/>
    </source>
</evidence>
<dbReference type="PANTHER" id="PTHR13528:SF2">
    <property type="entry name" value="LARGE RIBOSOMAL SUBUNIT PROTEIN BL28M"/>
    <property type="match status" value="1"/>
</dbReference>
<dbReference type="SUPFAM" id="SSF143800">
    <property type="entry name" value="L28p-like"/>
    <property type="match status" value="1"/>
</dbReference>
<evidence type="ECO:0000256" key="3">
    <source>
        <dbReference type="ARBA" id="ARBA00023274"/>
    </source>
</evidence>
<dbReference type="eggNOG" id="KOG3278">
    <property type="taxonomic scope" value="Eukaryota"/>
</dbReference>
<evidence type="ECO:0000313" key="5">
    <source>
        <dbReference type="Proteomes" id="UP000030693"/>
    </source>
</evidence>
<dbReference type="AlphaFoldDB" id="A0A058Z9Q8"/>
<dbReference type="RefSeq" id="XP_009495179.1">
    <property type="nucleotide sequence ID" value="XM_009496904.1"/>
</dbReference>
<protein>
    <recommendedName>
        <fullName evidence="6">Ribosomal protein L28</fullName>
    </recommendedName>
</protein>
<dbReference type="InterPro" id="IPR034704">
    <property type="entry name" value="Ribosomal_bL28/bL31-like_sf"/>
</dbReference>
<dbReference type="InterPro" id="IPR026569">
    <property type="entry name" value="Ribosomal_bL28"/>
</dbReference>
<sequence>MTTQRKRFFSFILNDFVRVPVTTHAMRCIDKAGGIDAYLLTSHPRKFEDSELAQSLRQRLIDQVGGSLEDAVQRARLTVKYGLDASYEAKPAVATTNRLLQQQRLGAGAFTGDLSSVLYHQVDPQKEDMISAAQLQAAEEMAASHAAARAEFFNASDSDSAEDEEIVDK</sequence>
<evidence type="ECO:0000256" key="1">
    <source>
        <dbReference type="ARBA" id="ARBA00008760"/>
    </source>
</evidence>
<dbReference type="InterPro" id="IPR037147">
    <property type="entry name" value="Ribosomal_bL28_sf"/>
</dbReference>
<organism evidence="4">
    <name type="scientific">Fonticula alba</name>
    <name type="common">Slime mold</name>
    <dbReference type="NCBI Taxonomy" id="691883"/>
    <lineage>
        <taxon>Eukaryota</taxon>
        <taxon>Rotosphaerida</taxon>
        <taxon>Fonticulaceae</taxon>
        <taxon>Fonticula</taxon>
    </lineage>
</organism>
<evidence type="ECO:0000256" key="2">
    <source>
        <dbReference type="ARBA" id="ARBA00022980"/>
    </source>
</evidence>